<dbReference type="GO" id="GO:0043565">
    <property type="term" value="F:sequence-specific DNA binding"/>
    <property type="evidence" value="ECO:0007669"/>
    <property type="project" value="TreeGrafter"/>
</dbReference>
<name>A0A7W9ZIX0_NOVIT</name>
<dbReference type="PANTHER" id="PTHR30537:SF3">
    <property type="entry name" value="TRANSCRIPTIONAL REGULATORY PROTEIN"/>
    <property type="match status" value="1"/>
</dbReference>
<dbReference type="PROSITE" id="PS50931">
    <property type="entry name" value="HTH_LYSR"/>
    <property type="match status" value="1"/>
</dbReference>
<dbReference type="InterPro" id="IPR000847">
    <property type="entry name" value="LysR_HTH_N"/>
</dbReference>
<evidence type="ECO:0000313" key="7">
    <source>
        <dbReference type="Proteomes" id="UP000544872"/>
    </source>
</evidence>
<dbReference type="InterPro" id="IPR036388">
    <property type="entry name" value="WH-like_DNA-bd_sf"/>
</dbReference>
<evidence type="ECO:0000256" key="3">
    <source>
        <dbReference type="ARBA" id="ARBA00023125"/>
    </source>
</evidence>
<comment type="caution">
    <text evidence="6">The sequence shown here is derived from an EMBL/GenBank/DDBJ whole genome shotgun (WGS) entry which is preliminary data.</text>
</comment>
<keyword evidence="7" id="KW-1185">Reference proteome</keyword>
<dbReference type="EMBL" id="JACIIX010000016">
    <property type="protein sequence ID" value="MBB6212030.1"/>
    <property type="molecule type" value="Genomic_DNA"/>
</dbReference>
<gene>
    <name evidence="6" type="ORF">FHS48_003477</name>
</gene>
<comment type="similarity">
    <text evidence="1">Belongs to the LysR transcriptional regulatory family.</text>
</comment>
<evidence type="ECO:0000256" key="4">
    <source>
        <dbReference type="ARBA" id="ARBA00023163"/>
    </source>
</evidence>
<dbReference type="PANTHER" id="PTHR30537">
    <property type="entry name" value="HTH-TYPE TRANSCRIPTIONAL REGULATOR"/>
    <property type="match status" value="1"/>
</dbReference>
<feature type="domain" description="HTH lysR-type" evidence="5">
    <location>
        <begin position="1"/>
        <end position="59"/>
    </location>
</feature>
<keyword evidence="3 6" id="KW-0238">DNA-binding</keyword>
<protein>
    <submittedName>
        <fullName evidence="6">DNA-binding transcriptional LysR family regulator</fullName>
    </submittedName>
</protein>
<evidence type="ECO:0000259" key="5">
    <source>
        <dbReference type="PROSITE" id="PS50931"/>
    </source>
</evidence>
<accession>A0A7W9ZIX0</accession>
<dbReference type="InterPro" id="IPR036390">
    <property type="entry name" value="WH_DNA-bd_sf"/>
</dbReference>
<evidence type="ECO:0000256" key="2">
    <source>
        <dbReference type="ARBA" id="ARBA00023015"/>
    </source>
</evidence>
<dbReference type="RefSeq" id="WP_184265325.1">
    <property type="nucleotide sequence ID" value="NZ_JACIIX010000016.1"/>
</dbReference>
<evidence type="ECO:0000256" key="1">
    <source>
        <dbReference type="ARBA" id="ARBA00009437"/>
    </source>
</evidence>
<dbReference type="Pfam" id="PF03466">
    <property type="entry name" value="LysR_substrate"/>
    <property type="match status" value="1"/>
</dbReference>
<keyword evidence="2" id="KW-0805">Transcription regulation</keyword>
<dbReference type="Pfam" id="PF00126">
    <property type="entry name" value="HTH_1"/>
    <property type="match status" value="1"/>
</dbReference>
<dbReference type="AlphaFoldDB" id="A0A7W9ZIX0"/>
<dbReference type="GO" id="GO:0006351">
    <property type="term" value="P:DNA-templated transcription"/>
    <property type="evidence" value="ECO:0007669"/>
    <property type="project" value="TreeGrafter"/>
</dbReference>
<dbReference type="SUPFAM" id="SSF53850">
    <property type="entry name" value="Periplasmic binding protein-like II"/>
    <property type="match status" value="1"/>
</dbReference>
<dbReference type="Gene3D" id="1.10.10.10">
    <property type="entry name" value="Winged helix-like DNA-binding domain superfamily/Winged helix DNA-binding domain"/>
    <property type="match status" value="1"/>
</dbReference>
<dbReference type="GO" id="GO:0003700">
    <property type="term" value="F:DNA-binding transcription factor activity"/>
    <property type="evidence" value="ECO:0007669"/>
    <property type="project" value="InterPro"/>
</dbReference>
<dbReference type="InterPro" id="IPR005119">
    <property type="entry name" value="LysR_subst-bd"/>
</dbReference>
<evidence type="ECO:0000313" key="6">
    <source>
        <dbReference type="EMBL" id="MBB6212030.1"/>
    </source>
</evidence>
<dbReference type="InterPro" id="IPR058163">
    <property type="entry name" value="LysR-type_TF_proteobact-type"/>
</dbReference>
<sequence>MHTWDDLRFFLELSRCGSLSETARRLKADHATVSRRITALETRLGLKLFTRLPRGYLLTPEGHDLADRATAVETAMLAVERLARGSTDTLDGTVRISAPPVFASHWLTPRLLPLRQAHPALCLEVVGESGFANLNRGEADLALRLSRPEDNGLIARSLGQMRFGLYGATVYVAATAENDHVFLGYHGELAGSPQQVWLDSVRGRRQTGLRTNDLATLIAGVRSGMGLAALPHMIAQDIPGLTCLCDAPAATRELWLVVHPDLRQAARVRAVADHLTRITAPLRFPTED</sequence>
<dbReference type="Gene3D" id="3.40.190.290">
    <property type="match status" value="1"/>
</dbReference>
<proteinExistence type="inferred from homology"/>
<keyword evidence="4" id="KW-0804">Transcription</keyword>
<dbReference type="Proteomes" id="UP000544872">
    <property type="component" value="Unassembled WGS sequence"/>
</dbReference>
<reference evidence="6 7" key="1">
    <citation type="submission" date="2020-08" db="EMBL/GenBank/DDBJ databases">
        <title>Genomic Encyclopedia of Type Strains, Phase IV (KMG-IV): sequencing the most valuable type-strain genomes for metagenomic binning, comparative biology and taxonomic classification.</title>
        <authorList>
            <person name="Goeker M."/>
        </authorList>
    </citation>
    <scope>NUCLEOTIDE SEQUENCE [LARGE SCALE GENOMIC DNA]</scope>
    <source>
        <strain evidence="6 7">DSM 11590</strain>
    </source>
</reference>
<dbReference type="SUPFAM" id="SSF46785">
    <property type="entry name" value="Winged helix' DNA-binding domain"/>
    <property type="match status" value="1"/>
</dbReference>
<organism evidence="6 7">
    <name type="scientific">Novispirillum itersonii</name>
    <name type="common">Aquaspirillum itersonii</name>
    <dbReference type="NCBI Taxonomy" id="189"/>
    <lineage>
        <taxon>Bacteria</taxon>
        <taxon>Pseudomonadati</taxon>
        <taxon>Pseudomonadota</taxon>
        <taxon>Alphaproteobacteria</taxon>
        <taxon>Rhodospirillales</taxon>
        <taxon>Novispirillaceae</taxon>
        <taxon>Novispirillum</taxon>
    </lineage>
</organism>